<comment type="caution">
    <text evidence="2">The sequence shown here is derived from an EMBL/GenBank/DDBJ whole genome shotgun (WGS) entry which is preliminary data.</text>
</comment>
<reference evidence="2 3" key="1">
    <citation type="submission" date="2017-10" db="EMBL/GenBank/DDBJ databases">
        <title>The draft genome sequence of Lewinella nigricans NBRC 102662.</title>
        <authorList>
            <person name="Wang K."/>
        </authorList>
    </citation>
    <scope>NUCLEOTIDE SEQUENCE [LARGE SCALE GENOMIC DNA]</scope>
    <source>
        <strain evidence="2 3">NBRC 102662</strain>
    </source>
</reference>
<feature type="compositionally biased region" description="Polar residues" evidence="1">
    <location>
        <begin position="76"/>
        <end position="87"/>
    </location>
</feature>
<evidence type="ECO:0000313" key="2">
    <source>
        <dbReference type="EMBL" id="PHN01246.1"/>
    </source>
</evidence>
<keyword evidence="3" id="KW-1185">Reference proteome</keyword>
<accession>A0A2D0MYP9</accession>
<evidence type="ECO:0000313" key="3">
    <source>
        <dbReference type="Proteomes" id="UP000223913"/>
    </source>
</evidence>
<dbReference type="EMBL" id="PDUD01000059">
    <property type="protein sequence ID" value="PHN01246.1"/>
    <property type="molecule type" value="Genomic_DNA"/>
</dbReference>
<dbReference type="Proteomes" id="UP000223913">
    <property type="component" value="Unassembled WGS sequence"/>
</dbReference>
<sequence>MFKFQVIRTKYWRAINRWTRGPIGSEVDRGGRMAGCFLATGKPTALSKSNNSSRKRMHNPGNFSGFGPDPHFPTPLFNSGKITKTFA</sequence>
<evidence type="ECO:0000256" key="1">
    <source>
        <dbReference type="SAM" id="MobiDB-lite"/>
    </source>
</evidence>
<dbReference type="AlphaFoldDB" id="A0A2D0MYP9"/>
<organism evidence="2 3">
    <name type="scientific">Flavilitoribacter nigricans (strain ATCC 23147 / DSM 23189 / NBRC 102662 / NCIMB 1420 / SS-2)</name>
    <name type="common">Lewinella nigricans</name>
    <dbReference type="NCBI Taxonomy" id="1122177"/>
    <lineage>
        <taxon>Bacteria</taxon>
        <taxon>Pseudomonadati</taxon>
        <taxon>Bacteroidota</taxon>
        <taxon>Saprospiria</taxon>
        <taxon>Saprospirales</taxon>
        <taxon>Lewinellaceae</taxon>
        <taxon>Flavilitoribacter</taxon>
    </lineage>
</organism>
<gene>
    <name evidence="2" type="ORF">CRP01_38215</name>
</gene>
<feature type="region of interest" description="Disordered" evidence="1">
    <location>
        <begin position="44"/>
        <end position="87"/>
    </location>
</feature>
<proteinExistence type="predicted"/>
<protein>
    <submittedName>
        <fullName evidence="2">Uncharacterized protein</fullName>
    </submittedName>
</protein>
<name>A0A2D0MYP9_FLAN2</name>